<reference evidence="2 3" key="1">
    <citation type="journal article" date="2003" name="Int. J. Syst. Evol. Microbiol.">
        <title>Bacillus nealsonii sp. nov., isolated from a spacecraft-assembly facility, whose spores are gamma-radiation resistant.</title>
        <authorList>
            <person name="Venkateswaran K."/>
            <person name="Kempf M."/>
            <person name="Chen F."/>
            <person name="Satomi M."/>
            <person name="Nicholson W."/>
            <person name="Kern R."/>
        </authorList>
    </citation>
    <scope>NUCLEOTIDE SEQUENCE [LARGE SCALE GENOMIC DNA]</scope>
    <source>
        <strain evidence="2 3">FO-92</strain>
    </source>
</reference>
<gene>
    <name evidence="2" type="ORF">CWS01_14225</name>
</gene>
<dbReference type="OrthoDB" id="2236403at2"/>
<proteinExistence type="predicted"/>
<comment type="caution">
    <text evidence="2">The sequence shown here is derived from an EMBL/GenBank/DDBJ whole genome shotgun (WGS) entry which is preliminary data.</text>
</comment>
<dbReference type="InterPro" id="IPR025668">
    <property type="entry name" value="Tnp_DDE_dom"/>
</dbReference>
<feature type="domain" description="Transposase DDE" evidence="1">
    <location>
        <begin position="288"/>
        <end position="412"/>
    </location>
</feature>
<organism evidence="2 3">
    <name type="scientific">Niallia nealsonii</name>
    <dbReference type="NCBI Taxonomy" id="115979"/>
    <lineage>
        <taxon>Bacteria</taxon>
        <taxon>Bacillati</taxon>
        <taxon>Bacillota</taxon>
        <taxon>Bacilli</taxon>
        <taxon>Bacillales</taxon>
        <taxon>Bacillaceae</taxon>
        <taxon>Niallia</taxon>
    </lineage>
</organism>
<dbReference type="NCBIfam" id="NF033551">
    <property type="entry name" value="transpos_IS1182"/>
    <property type="match status" value="1"/>
</dbReference>
<dbReference type="Pfam" id="PF13751">
    <property type="entry name" value="DDE_Tnp_1_6"/>
    <property type="match status" value="1"/>
</dbReference>
<dbReference type="InterPro" id="IPR047629">
    <property type="entry name" value="IS1182_transpos"/>
</dbReference>
<evidence type="ECO:0000313" key="3">
    <source>
        <dbReference type="Proteomes" id="UP000233375"/>
    </source>
</evidence>
<accession>A0A2N0Z009</accession>
<dbReference type="Proteomes" id="UP000233375">
    <property type="component" value="Unassembled WGS sequence"/>
</dbReference>
<evidence type="ECO:0000313" key="2">
    <source>
        <dbReference type="EMBL" id="PKG22842.1"/>
    </source>
</evidence>
<name>A0A2N0Z009_9BACI</name>
<evidence type="ECO:0000259" key="1">
    <source>
        <dbReference type="Pfam" id="PF13751"/>
    </source>
</evidence>
<dbReference type="PANTHER" id="PTHR33408:SF2">
    <property type="entry name" value="TRANSPOSASE DDE DOMAIN-CONTAINING PROTEIN"/>
    <property type="match status" value="1"/>
</dbReference>
<sequence length="443" mass="52445">MEKLLPKLFEEMIQQLINQKYISMENYFLDGTKLEANANKYTFVWKKATTKFEKKLKEKIEETYQQIQAIAEQEGQEMPAADESSSLSTEEKLAKMEEVLEKKVTKETTDIQQEKDVQIRKEKRRTLSRFKKLLKVVREDFGPRLVKYKEQTALFTDRNSYSKTDPDATFMRMKEDYMKNGQLKPGYNVQMATENQFVLFYTIHQRPTDTRCFKPHLEALRNTSLPFPKKVIADAGYGSEENYLYSLEEEFEALIPYNTFLKEQKRTYKKDIRHASNWAYDEQKDEYTCPNNRKVLFKRYSKRTDKNGFTRDIKIYECEDCFECPLKIQCTKGTGNRQVHYNPVYEELKEKAKRSLWSESNAQIYAHRKMEVESVFGPIKGNRSFRRFSLRGLAKIQTEFGIVAMAHNFLKVAGLRQLLSGKRTRNQKSGDEKQFVFRRLILF</sequence>
<keyword evidence="3" id="KW-1185">Reference proteome</keyword>
<dbReference type="EMBL" id="PISE01000031">
    <property type="protein sequence ID" value="PKG22842.1"/>
    <property type="molecule type" value="Genomic_DNA"/>
</dbReference>
<dbReference type="PANTHER" id="PTHR33408">
    <property type="entry name" value="TRANSPOSASE"/>
    <property type="match status" value="1"/>
</dbReference>
<dbReference type="AlphaFoldDB" id="A0A2N0Z009"/>
<protein>
    <submittedName>
        <fullName evidence="2">IS5/IS1182 family transposase</fullName>
    </submittedName>
</protein>